<feature type="domain" description="Nucleotidyl transferase" evidence="1">
    <location>
        <begin position="60"/>
        <end position="258"/>
    </location>
</feature>
<dbReference type="EC" id="2.7.7.33" evidence="2"/>
<comment type="caution">
    <text evidence="2">The sequence shown here is derived from an EMBL/GenBank/DDBJ whole genome shotgun (WGS) entry which is preliminary data.</text>
</comment>
<dbReference type="InterPro" id="IPR013446">
    <property type="entry name" value="G1P_cyt_trans-like"/>
</dbReference>
<keyword evidence="2" id="KW-0808">Transferase</keyword>
<dbReference type="InterPro" id="IPR005835">
    <property type="entry name" value="NTP_transferase_dom"/>
</dbReference>
<evidence type="ECO:0000313" key="3">
    <source>
        <dbReference type="Proteomes" id="UP001413721"/>
    </source>
</evidence>
<reference evidence="2 3" key="1">
    <citation type="submission" date="2024-03" db="EMBL/GenBank/DDBJ databases">
        <title>High-quality draft genome sequencing of Tistrella sp. BH-R2-4.</title>
        <authorList>
            <person name="Dong C."/>
        </authorList>
    </citation>
    <scope>NUCLEOTIDE SEQUENCE [LARGE SCALE GENOMIC DNA]</scope>
    <source>
        <strain evidence="2 3">BH-R2-4</strain>
    </source>
</reference>
<accession>A0ABU9YS33</accession>
<evidence type="ECO:0000259" key="1">
    <source>
        <dbReference type="Pfam" id="PF00483"/>
    </source>
</evidence>
<dbReference type="InterPro" id="IPR046981">
    <property type="entry name" value="G1P_cyt_trans"/>
</dbReference>
<organism evidence="2 3">
    <name type="scientific">Tistrella arctica</name>
    <dbReference type="NCBI Taxonomy" id="3133430"/>
    <lineage>
        <taxon>Bacteria</taxon>
        <taxon>Pseudomonadati</taxon>
        <taxon>Pseudomonadota</taxon>
        <taxon>Alphaproteobacteria</taxon>
        <taxon>Geminicoccales</taxon>
        <taxon>Geminicoccaceae</taxon>
        <taxon>Tistrella</taxon>
    </lineage>
</organism>
<dbReference type="GO" id="GO:0047343">
    <property type="term" value="F:glucose-1-phosphate cytidylyltransferase activity"/>
    <property type="evidence" value="ECO:0007669"/>
    <property type="project" value="UniProtKB-EC"/>
</dbReference>
<dbReference type="PANTHER" id="PTHR47183:SF1">
    <property type="entry name" value="GLUCOSE-1-PHOSPHATE CYTIDYLYLTRANSFERASE"/>
    <property type="match status" value="1"/>
</dbReference>
<sequence length="317" mass="35513">MSAAPLVTAASPWYTDQARSERTTADAAVPVAGWRGRPVSRPARGDKTAIMTPSSVPVFILCGGLGTRIKEETEFRPKPMVPVGDKPIIWHIMRTYSHFGFKKFVLCMGYKSEVIRNYFLNFYSMNSDATVHLVDNSVTYHQINHDCDWEVTLAYTGEKTMTGARIAMAFDRYIGDAGTFAVTYGDGVTDVDLAAELAFHQAHGKTGTVLGVNPPSRFGEFRMDEDRLLAFAEKPEITHAWINGGFFFFNRGFRDYLSHDPALVLEQAPLSKLAADGGLHVYKHPGFWQCMDTQRDREHLTALWEQGKAPWAYSDDK</sequence>
<dbReference type="NCBIfam" id="TIGR02623">
    <property type="entry name" value="G1P_cyt_trans"/>
    <property type="match status" value="1"/>
</dbReference>
<dbReference type="InterPro" id="IPR029044">
    <property type="entry name" value="Nucleotide-diphossugar_trans"/>
</dbReference>
<keyword evidence="2" id="KW-0548">Nucleotidyltransferase</keyword>
<dbReference type="Proteomes" id="UP001413721">
    <property type="component" value="Unassembled WGS sequence"/>
</dbReference>
<protein>
    <submittedName>
        <fullName evidence="2">Glucose-1-phosphate cytidylyltransferase</fullName>
        <ecNumber evidence="2">2.7.7.33</ecNumber>
    </submittedName>
</protein>
<gene>
    <name evidence="2" type="primary">rfbF</name>
    <name evidence="2" type="ORF">WG926_25105</name>
</gene>
<dbReference type="SUPFAM" id="SSF53448">
    <property type="entry name" value="Nucleotide-diphospho-sugar transferases"/>
    <property type="match status" value="1"/>
</dbReference>
<dbReference type="Pfam" id="PF00483">
    <property type="entry name" value="NTP_transferase"/>
    <property type="match status" value="1"/>
</dbReference>
<name>A0ABU9YS33_9PROT</name>
<keyword evidence="3" id="KW-1185">Reference proteome</keyword>
<evidence type="ECO:0000313" key="2">
    <source>
        <dbReference type="EMBL" id="MEN2991615.1"/>
    </source>
</evidence>
<dbReference type="EMBL" id="JBBKTW010000012">
    <property type="protein sequence ID" value="MEN2991615.1"/>
    <property type="molecule type" value="Genomic_DNA"/>
</dbReference>
<dbReference type="Gene3D" id="3.90.550.10">
    <property type="entry name" value="Spore Coat Polysaccharide Biosynthesis Protein SpsA, Chain A"/>
    <property type="match status" value="1"/>
</dbReference>
<dbReference type="PANTHER" id="PTHR47183">
    <property type="entry name" value="GLUCOSE-1-PHOSPHATE CYTIDYLYLTRANSFERASE-RELATED"/>
    <property type="match status" value="1"/>
</dbReference>
<dbReference type="CDD" id="cd02524">
    <property type="entry name" value="G1P_cytidylyltransferase"/>
    <property type="match status" value="1"/>
</dbReference>
<proteinExistence type="predicted"/>